<keyword evidence="2" id="KW-1185">Reference proteome</keyword>
<sequence length="104" mass="11509">MLAWLPWCVFPGSPGIMPGAIAAISVNWCHNLYRQARPPWRHHATGHRHIRPLTGCDAPLVSLSPFSCADYHRPLQCPYASSSSPHLLLDGVRALFCSLPNHCT</sequence>
<dbReference type="AlphaFoldDB" id="A0A9P9DVM2"/>
<proteinExistence type="predicted"/>
<evidence type="ECO:0000313" key="2">
    <source>
        <dbReference type="Proteomes" id="UP000700596"/>
    </source>
</evidence>
<name>A0A9P9DVM2_9PLEO</name>
<accession>A0A9P9DVM2</accession>
<dbReference type="EMBL" id="JAGMWT010000006">
    <property type="protein sequence ID" value="KAH7127044.1"/>
    <property type="molecule type" value="Genomic_DNA"/>
</dbReference>
<reference evidence="1" key="1">
    <citation type="journal article" date="2021" name="Nat. Commun.">
        <title>Genetic determinants of endophytism in the Arabidopsis root mycobiome.</title>
        <authorList>
            <person name="Mesny F."/>
            <person name="Miyauchi S."/>
            <person name="Thiergart T."/>
            <person name="Pickel B."/>
            <person name="Atanasova L."/>
            <person name="Karlsson M."/>
            <person name="Huettel B."/>
            <person name="Barry K.W."/>
            <person name="Haridas S."/>
            <person name="Chen C."/>
            <person name="Bauer D."/>
            <person name="Andreopoulos W."/>
            <person name="Pangilinan J."/>
            <person name="LaButti K."/>
            <person name="Riley R."/>
            <person name="Lipzen A."/>
            <person name="Clum A."/>
            <person name="Drula E."/>
            <person name="Henrissat B."/>
            <person name="Kohler A."/>
            <person name="Grigoriev I.V."/>
            <person name="Martin F.M."/>
            <person name="Hacquard S."/>
        </authorList>
    </citation>
    <scope>NUCLEOTIDE SEQUENCE</scope>
    <source>
        <strain evidence="1">MPI-CAGE-CH-0243</strain>
    </source>
</reference>
<gene>
    <name evidence="1" type="ORF">B0J11DRAFT_292862</name>
</gene>
<evidence type="ECO:0000313" key="1">
    <source>
        <dbReference type="EMBL" id="KAH7127044.1"/>
    </source>
</evidence>
<protein>
    <submittedName>
        <fullName evidence="1">Uncharacterized protein</fullName>
    </submittedName>
</protein>
<dbReference type="Proteomes" id="UP000700596">
    <property type="component" value="Unassembled WGS sequence"/>
</dbReference>
<organism evidence="1 2">
    <name type="scientific">Dendryphion nanum</name>
    <dbReference type="NCBI Taxonomy" id="256645"/>
    <lineage>
        <taxon>Eukaryota</taxon>
        <taxon>Fungi</taxon>
        <taxon>Dikarya</taxon>
        <taxon>Ascomycota</taxon>
        <taxon>Pezizomycotina</taxon>
        <taxon>Dothideomycetes</taxon>
        <taxon>Pleosporomycetidae</taxon>
        <taxon>Pleosporales</taxon>
        <taxon>Torulaceae</taxon>
        <taxon>Dendryphion</taxon>
    </lineage>
</organism>
<comment type="caution">
    <text evidence="1">The sequence shown here is derived from an EMBL/GenBank/DDBJ whole genome shotgun (WGS) entry which is preliminary data.</text>
</comment>